<name>M8AZI3_AEGTA</name>
<organism evidence="1">
    <name type="scientific">Aegilops tauschii</name>
    <name type="common">Tausch's goatgrass</name>
    <name type="synonym">Aegilops squarrosa</name>
    <dbReference type="NCBI Taxonomy" id="37682"/>
    <lineage>
        <taxon>Eukaryota</taxon>
        <taxon>Viridiplantae</taxon>
        <taxon>Streptophyta</taxon>
        <taxon>Embryophyta</taxon>
        <taxon>Tracheophyta</taxon>
        <taxon>Spermatophyta</taxon>
        <taxon>Magnoliopsida</taxon>
        <taxon>Liliopsida</taxon>
        <taxon>Poales</taxon>
        <taxon>Poaceae</taxon>
        <taxon>BOP clade</taxon>
        <taxon>Pooideae</taxon>
        <taxon>Triticodae</taxon>
        <taxon>Triticeae</taxon>
        <taxon>Triticinae</taxon>
        <taxon>Aegilops</taxon>
    </lineage>
</organism>
<accession>M8AZI3</accession>
<dbReference type="PANTHER" id="PTHR34835">
    <property type="entry name" value="OS07G0283600 PROTEIN-RELATED"/>
    <property type="match status" value="1"/>
</dbReference>
<evidence type="ECO:0008006" key="2">
    <source>
        <dbReference type="Google" id="ProtNLM"/>
    </source>
</evidence>
<sequence>MAEQARADFATKLSLRKFMATAQHVTLDQRQLARSMGLDHLLDLKCDTLPRGVVHYLASNFDVPSRAIELPNGFKFTITPYCIHQVLGIPLGGKTIEKKQNPALRSLIAQQTKCKGNYPTINELDNLIQPGLDGDSFKRIFTMYALTVLLCPSSHGAASPDYYHILEDPEQIGSFDFCTAVLDKLVASIDSYKAGATTVLGGDLLTLTIIYFEFLDTDIMPVTSKRPRISLWTSEIVAEYERRDCTSSDKLLYGRLPTKHVSETPFGQINTQSKVTLGASYDELLQFTLSIVPEENHQMVLDELPKIMHSMQNELFDSMQHVLAKNFMNLLKLMPSMHSSSPSKKQNSTDKDSSCVPISVAPTVPCGSHFSLQMTRAECGSGQETEHHVFTAEETKPLSEVQRKNNKAPVPVLLSFEDTSDEVLAEWDKQACANARVPNVESLLRIIDTIPVSTDLDLPHYTEALEGMYPQKVQVGDTEAEPTHTFSLLSYVLDEKAFWHRRLSPREPDLLTSRELNLFEEWKVFTKVDGSEGPTSSDPIRTTEDITNRNKRTTCMSLNETADNCVALKKRARMFQNTDELSSNIHHEMPHTLGTVSASSHEKDQSSSDANLGQIQQTPVHGTSSATNKDFPWDDPDMVARLIESTDRIEEEWFSQQRQTQYTTSVTQDMHISEIKPNEICCSFSSNPVESAVFNDIVSRIPPHSRQKSPRIVQMGSTWVEHRVFGLSMQVYGRVNKYVINMLGKAVMAEQTEKDRLNLLPRSYWSRYYVECDIAVFLPLSSYSFWYTVVANFRKKMFEVLCPNNRIDLIADEAQLVIKNFKAAFKLAYKRSQEHAKSMRESLTYYMVAHPCNENLMPETKELLRKYGVPFDYSFFQVCMHSPMISNLFSFLSHEHKSHRLQGILHGVLLHNNVNYIWLEKIIPTGLNHDPKIDGGSPKDGKMPYT</sequence>
<protein>
    <recommendedName>
        <fullName evidence="2">Ubiquitin-like protease family profile domain-containing protein</fullName>
    </recommendedName>
</protein>
<dbReference type="PANTHER" id="PTHR34835:SF87">
    <property type="entry name" value="AMINOTRANSFERASE-LIKE PLANT MOBILE DOMAIN-CONTAINING PROTEIN"/>
    <property type="match status" value="1"/>
</dbReference>
<dbReference type="AlphaFoldDB" id="M8AZI3"/>
<evidence type="ECO:0000313" key="1">
    <source>
        <dbReference type="EnsemblPlants" id="EMT07156"/>
    </source>
</evidence>
<dbReference type="EnsemblPlants" id="EMT07156">
    <property type="protein sequence ID" value="EMT07156"/>
    <property type="gene ID" value="F775_24002"/>
</dbReference>
<proteinExistence type="predicted"/>
<reference evidence="1" key="1">
    <citation type="submission" date="2015-06" db="UniProtKB">
        <authorList>
            <consortium name="EnsemblPlants"/>
        </authorList>
    </citation>
    <scope>IDENTIFICATION</scope>
</reference>